<keyword evidence="2" id="KW-1185">Reference proteome</keyword>
<reference evidence="1" key="2">
    <citation type="submission" date="2025-09" db="UniProtKB">
        <authorList>
            <consortium name="Ensembl"/>
        </authorList>
    </citation>
    <scope>IDENTIFICATION</scope>
</reference>
<organism evidence="1 2">
    <name type="scientific">Eptatretus burgeri</name>
    <name type="common">Inshore hagfish</name>
    <dbReference type="NCBI Taxonomy" id="7764"/>
    <lineage>
        <taxon>Eukaryota</taxon>
        <taxon>Metazoa</taxon>
        <taxon>Chordata</taxon>
        <taxon>Craniata</taxon>
        <taxon>Vertebrata</taxon>
        <taxon>Cyclostomata</taxon>
        <taxon>Myxini</taxon>
        <taxon>Myxiniformes</taxon>
        <taxon>Myxinidae</taxon>
        <taxon>Eptatretinae</taxon>
        <taxon>Eptatretus</taxon>
    </lineage>
</organism>
<dbReference type="GeneTree" id="ENSGT00940000175399"/>
<protein>
    <submittedName>
        <fullName evidence="1">Uncharacterized protein</fullName>
    </submittedName>
</protein>
<evidence type="ECO:0000313" key="2">
    <source>
        <dbReference type="Proteomes" id="UP000694388"/>
    </source>
</evidence>
<evidence type="ECO:0000313" key="1">
    <source>
        <dbReference type="Ensembl" id="ENSEBUP00000015710.1"/>
    </source>
</evidence>
<dbReference type="AlphaFoldDB" id="A0A8C4QHU7"/>
<reference evidence="1" key="1">
    <citation type="submission" date="2025-08" db="UniProtKB">
        <authorList>
            <consortium name="Ensembl"/>
        </authorList>
    </citation>
    <scope>IDENTIFICATION</scope>
</reference>
<sequence length="195" mass="21726">MFWFSPSRAGPVMAALQQAQWLTGNQAAQAAHWAQQYSGVPASVETPQPPKETPEWEKARQALASIQKESVPAEVGNNTCPANVAGTPEMQPPLHQGTAGVQPYYPWYQQYPYCYNMHPYNNYYAQYSMVVYQQAPTISSTRLFVSIEHFSFSVVVNASLPLQGMYSMYPHAQMAAQYPPTSFPQQAPQTPEASL</sequence>
<dbReference type="Proteomes" id="UP000694388">
    <property type="component" value="Unplaced"/>
</dbReference>
<proteinExistence type="predicted"/>
<dbReference type="Ensembl" id="ENSEBUT00000016286.1">
    <property type="protein sequence ID" value="ENSEBUP00000015710.1"/>
    <property type="gene ID" value="ENSEBUG00000009893.1"/>
</dbReference>
<name>A0A8C4QHU7_EPTBU</name>
<accession>A0A8C4QHU7</accession>